<name>A0A6A7AQC8_9PLEO</name>
<reference evidence="1" key="1">
    <citation type="submission" date="2020-01" db="EMBL/GenBank/DDBJ databases">
        <authorList>
            <consortium name="DOE Joint Genome Institute"/>
            <person name="Haridas S."/>
            <person name="Albert R."/>
            <person name="Binder M."/>
            <person name="Bloem J."/>
            <person name="Labutti K."/>
            <person name="Salamov A."/>
            <person name="Andreopoulos B."/>
            <person name="Baker S.E."/>
            <person name="Barry K."/>
            <person name="Bills G."/>
            <person name="Bluhm B.H."/>
            <person name="Cannon C."/>
            <person name="Castanera R."/>
            <person name="Culley D.E."/>
            <person name="Daum C."/>
            <person name="Ezra D."/>
            <person name="Gonzalez J.B."/>
            <person name="Henrissat B."/>
            <person name="Kuo A."/>
            <person name="Liang C."/>
            <person name="Lipzen A."/>
            <person name="Lutzoni F."/>
            <person name="Magnuson J."/>
            <person name="Mondo S."/>
            <person name="Nolan M."/>
            <person name="Ohm R."/>
            <person name="Pangilinan J."/>
            <person name="Park H.-J."/>
            <person name="Ramirez L."/>
            <person name="Alfaro M."/>
            <person name="Sun H."/>
            <person name="Tritt A."/>
            <person name="Yoshinaga Y."/>
            <person name="Zwiers L.-H."/>
            <person name="Turgeon B.G."/>
            <person name="Goodwin S.B."/>
            <person name="Spatafora J.W."/>
            <person name="Crous P.W."/>
            <person name="Grigoriev I.V."/>
        </authorList>
    </citation>
    <scope>NUCLEOTIDE SEQUENCE</scope>
    <source>
        <strain evidence="1">IPT5</strain>
    </source>
</reference>
<protein>
    <submittedName>
        <fullName evidence="1">Uncharacterized protein</fullName>
    </submittedName>
</protein>
<gene>
    <name evidence="1" type="ORF">T440DRAFT_549335</name>
</gene>
<accession>A0A6A7AQC8</accession>
<dbReference type="OrthoDB" id="3671042at2759"/>
<proteinExistence type="predicted"/>
<evidence type="ECO:0000313" key="1">
    <source>
        <dbReference type="EMBL" id="KAF2844408.1"/>
    </source>
</evidence>
<evidence type="ECO:0000313" key="2">
    <source>
        <dbReference type="Proteomes" id="UP000799423"/>
    </source>
</evidence>
<dbReference type="EMBL" id="MU006382">
    <property type="protein sequence ID" value="KAF2844408.1"/>
    <property type="molecule type" value="Genomic_DNA"/>
</dbReference>
<organism evidence="1 2">
    <name type="scientific">Plenodomus tracheiphilus IPT5</name>
    <dbReference type="NCBI Taxonomy" id="1408161"/>
    <lineage>
        <taxon>Eukaryota</taxon>
        <taxon>Fungi</taxon>
        <taxon>Dikarya</taxon>
        <taxon>Ascomycota</taxon>
        <taxon>Pezizomycotina</taxon>
        <taxon>Dothideomycetes</taxon>
        <taxon>Pleosporomycetidae</taxon>
        <taxon>Pleosporales</taxon>
        <taxon>Pleosporineae</taxon>
        <taxon>Leptosphaeriaceae</taxon>
        <taxon>Plenodomus</taxon>
    </lineage>
</organism>
<dbReference type="Proteomes" id="UP000799423">
    <property type="component" value="Unassembled WGS sequence"/>
</dbReference>
<dbReference type="AlphaFoldDB" id="A0A6A7AQC8"/>
<sequence length="167" mass="17975">MADDFTAVRAALETISGASCHLLVSSTRELYQANATIAEALLYLSESSGHDADQVEAQAGGIVSSEHANLANLQTQPHATSEVGTAQDKTHSVLQRYKSRRDGAEHAVVSLAQYWIQRKLTESGLRKVGDADEHRLLADLRKAVVSSTPAVLALIRGIKRKRSVDGT</sequence>
<keyword evidence="2" id="KW-1185">Reference proteome</keyword>